<sequence length="643" mass="71497">MGSNPSTESNNTTEITARNKMQVLCMRRQGTMESSTQKGANELKHSSKNHRQRTVATGCVHINHSAHGGYDPSREMRVRYSRSTSHPAGTQTRSTSWYQTQHPNDVASTNLNAVVLTLNATTLKHLLITQTQPDFTQTTAFQESRAKTRFDWFCHRPVASSPNQLTRHPAGLTIERIYEQLTAEPAVEVSQISSDSPADQVDEELPWFVRSFLRADRDNERLFEPGSDSENAMDIEDNSQDLPVVRDTCVSTVGEQEVTAFGEQFLGTNDESSEDIKAVEPVEKSADEFFDDDEARSLEDILLSIPVDVPLSSAGMEITKIVMGNEIKIPEVTERTWFLNSLPKIPADHKGKAILVEKDPIKGNPAQEHYFLINADIDLLVELRAKYSLFSRLPTEDITDFLSSIALERTVLRSVQNSIGSADVPHVQFSLEQRQSYSSSTDSSSCLNFDATDLDAPVSSLPTVSIDFSAALADFQAILLAQIDESQSGISSRLHKIEQILCDSLRDQADIFKNLSQGARQEARTIDDVQTLRFNEFRKNVLAQNAFIFTGLADVRKEVQEVNAKVDILASRLNDIQNNVEETKEALCHQLLEFQSQSQANQNILNSQLSELMNYINRGGADKKGESSSRGPQQPDAQISASA</sequence>
<reference evidence="3 4" key="1">
    <citation type="journal article" date="2015" name="Proc. Natl. Acad. Sci. U.S.A.">
        <title>The resurrection genome of Boea hygrometrica: A blueprint for survival of dehydration.</title>
        <authorList>
            <person name="Xiao L."/>
            <person name="Yang G."/>
            <person name="Zhang L."/>
            <person name="Yang X."/>
            <person name="Zhao S."/>
            <person name="Ji Z."/>
            <person name="Zhou Q."/>
            <person name="Hu M."/>
            <person name="Wang Y."/>
            <person name="Chen M."/>
            <person name="Xu Y."/>
            <person name="Jin H."/>
            <person name="Xiao X."/>
            <person name="Hu G."/>
            <person name="Bao F."/>
            <person name="Hu Y."/>
            <person name="Wan P."/>
            <person name="Li L."/>
            <person name="Deng X."/>
            <person name="Kuang T."/>
            <person name="Xiang C."/>
            <person name="Zhu J.K."/>
            <person name="Oliver M.J."/>
            <person name="He Y."/>
        </authorList>
    </citation>
    <scope>NUCLEOTIDE SEQUENCE [LARGE SCALE GENOMIC DNA]</scope>
    <source>
        <strain evidence="4">cv. XS01</strain>
    </source>
</reference>
<organism evidence="3 4">
    <name type="scientific">Dorcoceras hygrometricum</name>
    <dbReference type="NCBI Taxonomy" id="472368"/>
    <lineage>
        <taxon>Eukaryota</taxon>
        <taxon>Viridiplantae</taxon>
        <taxon>Streptophyta</taxon>
        <taxon>Embryophyta</taxon>
        <taxon>Tracheophyta</taxon>
        <taxon>Spermatophyta</taxon>
        <taxon>Magnoliopsida</taxon>
        <taxon>eudicotyledons</taxon>
        <taxon>Gunneridae</taxon>
        <taxon>Pentapetalae</taxon>
        <taxon>asterids</taxon>
        <taxon>lamiids</taxon>
        <taxon>Lamiales</taxon>
        <taxon>Gesneriaceae</taxon>
        <taxon>Didymocarpoideae</taxon>
        <taxon>Trichosporeae</taxon>
        <taxon>Loxocarpinae</taxon>
        <taxon>Dorcoceras</taxon>
    </lineage>
</organism>
<dbReference type="EMBL" id="KQ991547">
    <property type="protein sequence ID" value="KZV51994.1"/>
    <property type="molecule type" value="Genomic_DNA"/>
</dbReference>
<dbReference type="Proteomes" id="UP000250235">
    <property type="component" value="Unassembled WGS sequence"/>
</dbReference>
<dbReference type="AlphaFoldDB" id="A0A2Z7D4Q5"/>
<dbReference type="GO" id="GO:0005524">
    <property type="term" value="F:ATP binding"/>
    <property type="evidence" value="ECO:0007669"/>
    <property type="project" value="UniProtKB-KW"/>
</dbReference>
<gene>
    <name evidence="3" type="ORF">F511_11893</name>
</gene>
<keyword evidence="3" id="KW-0067">ATP-binding</keyword>
<evidence type="ECO:0000256" key="1">
    <source>
        <dbReference type="SAM" id="Coils"/>
    </source>
</evidence>
<protein>
    <submittedName>
        <fullName evidence="3">ATP-binding cassette transporter</fullName>
    </submittedName>
</protein>
<feature type="compositionally biased region" description="Polar residues" evidence="2">
    <location>
        <begin position="628"/>
        <end position="643"/>
    </location>
</feature>
<evidence type="ECO:0000256" key="2">
    <source>
        <dbReference type="SAM" id="MobiDB-lite"/>
    </source>
</evidence>
<feature type="region of interest" description="Disordered" evidence="2">
    <location>
        <begin position="31"/>
        <end position="51"/>
    </location>
</feature>
<accession>A0A2Z7D4Q5</accession>
<proteinExistence type="predicted"/>
<keyword evidence="3" id="KW-0547">Nucleotide-binding</keyword>
<evidence type="ECO:0000313" key="3">
    <source>
        <dbReference type="EMBL" id="KZV51994.1"/>
    </source>
</evidence>
<keyword evidence="4" id="KW-1185">Reference proteome</keyword>
<evidence type="ECO:0000313" key="4">
    <source>
        <dbReference type="Proteomes" id="UP000250235"/>
    </source>
</evidence>
<feature type="coiled-coil region" evidence="1">
    <location>
        <begin position="552"/>
        <end position="586"/>
    </location>
</feature>
<name>A0A2Z7D4Q5_9LAMI</name>
<feature type="region of interest" description="Disordered" evidence="2">
    <location>
        <begin position="618"/>
        <end position="643"/>
    </location>
</feature>
<keyword evidence="1" id="KW-0175">Coiled coil</keyword>